<feature type="domain" description="HTH deoR-type" evidence="3">
    <location>
        <begin position="30"/>
        <end position="85"/>
    </location>
</feature>
<dbReference type="InterPro" id="IPR036390">
    <property type="entry name" value="WH_DNA-bd_sf"/>
</dbReference>
<sequence>MSYKRPLILGLKSYLWEIAHAIMGMDTVKRFDRIVAILIQLQTKRIVKAQELADRFEVSLRTIYRDIRTLEASGVPIVSEAGVGYSIMEGYRLPPVMFTREEAGSFVAAEKLMQRFTDKSLGAYYESAMFKLKSVLRGSDKDWVEALESQVSIVPGQVLFNAEVPNALEIIFESIAERKQVFLRYESLREETPSERRIEPVGLFHENGFWYILGYCHLRADYRHFRTDRIHRIARTSLDFLLEHGTIDEHRKKREEVSKTKVKILVEKSVAKYIRGQSKYYGLISEEVKGREVEMTFMTTDWKNGFARWYLMFGDYAKIIEPDTLKERVLEILTKTREMLSN</sequence>
<proteinExistence type="predicted"/>
<dbReference type="InterPro" id="IPR028349">
    <property type="entry name" value="PafC-like"/>
</dbReference>
<gene>
    <name evidence="4" type="ORF">D2V08_10020</name>
</gene>
<dbReference type="InterPro" id="IPR057727">
    <property type="entry name" value="WCX_dom"/>
</dbReference>
<dbReference type="Proteomes" id="UP000266067">
    <property type="component" value="Unassembled WGS sequence"/>
</dbReference>
<dbReference type="PIRSF" id="PIRSF016838">
    <property type="entry name" value="PafC"/>
    <property type="match status" value="1"/>
</dbReference>
<dbReference type="PROSITE" id="PS51000">
    <property type="entry name" value="HTH_DEOR_2"/>
    <property type="match status" value="1"/>
</dbReference>
<comment type="caution">
    <text evidence="4">The sequence shown here is derived from an EMBL/GenBank/DDBJ whole genome shotgun (WGS) entry which is preliminary data.</text>
</comment>
<dbReference type="Pfam" id="PF08279">
    <property type="entry name" value="HTH_11"/>
    <property type="match status" value="1"/>
</dbReference>
<dbReference type="GO" id="GO:0003700">
    <property type="term" value="F:DNA-binding transcription factor activity"/>
    <property type="evidence" value="ECO:0007669"/>
    <property type="project" value="InterPro"/>
</dbReference>
<dbReference type="PANTHER" id="PTHR34580:SF3">
    <property type="entry name" value="PROTEIN PAFB"/>
    <property type="match status" value="1"/>
</dbReference>
<dbReference type="InterPro" id="IPR026881">
    <property type="entry name" value="WYL_dom"/>
</dbReference>
<dbReference type="PROSITE" id="PS52050">
    <property type="entry name" value="WYL"/>
    <property type="match status" value="1"/>
</dbReference>
<keyword evidence="1" id="KW-0805">Transcription regulation</keyword>
<name>A0A3A1N569_9FLAO</name>
<evidence type="ECO:0000256" key="2">
    <source>
        <dbReference type="ARBA" id="ARBA00023163"/>
    </source>
</evidence>
<accession>A0A3A1N569</accession>
<dbReference type="InterPro" id="IPR051534">
    <property type="entry name" value="CBASS_pafABC_assoc_protein"/>
</dbReference>
<protein>
    <submittedName>
        <fullName evidence="4">YafY family transcriptional regulator</fullName>
    </submittedName>
</protein>
<dbReference type="OrthoDB" id="9815009at2"/>
<dbReference type="Pfam" id="PF25583">
    <property type="entry name" value="WCX"/>
    <property type="match status" value="1"/>
</dbReference>
<evidence type="ECO:0000313" key="4">
    <source>
        <dbReference type="EMBL" id="RIV32766.1"/>
    </source>
</evidence>
<evidence type="ECO:0000259" key="3">
    <source>
        <dbReference type="PROSITE" id="PS51000"/>
    </source>
</evidence>
<dbReference type="InterPro" id="IPR013196">
    <property type="entry name" value="HTH_11"/>
</dbReference>
<dbReference type="InterPro" id="IPR036388">
    <property type="entry name" value="WH-like_DNA-bd_sf"/>
</dbReference>
<dbReference type="InterPro" id="IPR001034">
    <property type="entry name" value="DeoR_HTH"/>
</dbReference>
<dbReference type="Pfam" id="PF13280">
    <property type="entry name" value="WYL"/>
    <property type="match status" value="1"/>
</dbReference>
<evidence type="ECO:0000256" key="1">
    <source>
        <dbReference type="ARBA" id="ARBA00023015"/>
    </source>
</evidence>
<reference evidence="4 5" key="1">
    <citation type="submission" date="2018-08" db="EMBL/GenBank/DDBJ databases">
        <title>Proposal of Muricauda 72 sp.nov. and Muricauda NH166 sp.nov., isolated from seawater.</title>
        <authorList>
            <person name="Cheng H."/>
            <person name="Wu Y.-H."/>
            <person name="Guo L.-L."/>
            <person name="Xu X.-W."/>
        </authorList>
    </citation>
    <scope>NUCLEOTIDE SEQUENCE [LARGE SCALE GENOMIC DNA]</scope>
    <source>
        <strain evidence="4 5">KCTC 22173</strain>
    </source>
</reference>
<dbReference type="EMBL" id="QXFH01000072">
    <property type="protein sequence ID" value="RIV32766.1"/>
    <property type="molecule type" value="Genomic_DNA"/>
</dbReference>
<dbReference type="PANTHER" id="PTHR34580">
    <property type="match status" value="1"/>
</dbReference>
<dbReference type="SUPFAM" id="SSF46785">
    <property type="entry name" value="Winged helix' DNA-binding domain"/>
    <property type="match status" value="1"/>
</dbReference>
<evidence type="ECO:0000313" key="5">
    <source>
        <dbReference type="Proteomes" id="UP000266067"/>
    </source>
</evidence>
<organism evidence="4 5">
    <name type="scientific">Flagellimonas lutimaris</name>
    <dbReference type="NCBI Taxonomy" id="475082"/>
    <lineage>
        <taxon>Bacteria</taxon>
        <taxon>Pseudomonadati</taxon>
        <taxon>Bacteroidota</taxon>
        <taxon>Flavobacteriia</taxon>
        <taxon>Flavobacteriales</taxon>
        <taxon>Flavobacteriaceae</taxon>
        <taxon>Flagellimonas</taxon>
    </lineage>
</organism>
<dbReference type="Gene3D" id="1.10.10.10">
    <property type="entry name" value="Winged helix-like DNA-binding domain superfamily/Winged helix DNA-binding domain"/>
    <property type="match status" value="1"/>
</dbReference>
<dbReference type="SMART" id="SM00420">
    <property type="entry name" value="HTH_DEOR"/>
    <property type="match status" value="1"/>
</dbReference>
<keyword evidence="2" id="KW-0804">Transcription</keyword>
<keyword evidence="5" id="KW-1185">Reference proteome</keyword>
<dbReference type="AlphaFoldDB" id="A0A3A1N569"/>